<gene>
    <name evidence="1" type="ORF">HPBE_LOCUS2412</name>
</gene>
<dbReference type="Proteomes" id="UP000050761">
    <property type="component" value="Unassembled WGS sequence"/>
</dbReference>
<sequence length="125" mass="13868">MRTSLSELRKPLCGKPYLLSAFRYKSLVIFCDGCMTFVYGLVNNNGLAEYTRSVKVVLSPRLPDDVEITSMSAMQDGSLVALSASSSLFIVRVSADLWSSRASGHVPHNEYVCEYGHILRLGVFR</sequence>
<name>A0A183F8B9_HELPZ</name>
<evidence type="ECO:0000313" key="2">
    <source>
        <dbReference type="Proteomes" id="UP000050761"/>
    </source>
</evidence>
<organism evidence="2 3">
    <name type="scientific">Heligmosomoides polygyrus</name>
    <name type="common">Parasitic roundworm</name>
    <dbReference type="NCBI Taxonomy" id="6339"/>
    <lineage>
        <taxon>Eukaryota</taxon>
        <taxon>Metazoa</taxon>
        <taxon>Ecdysozoa</taxon>
        <taxon>Nematoda</taxon>
        <taxon>Chromadorea</taxon>
        <taxon>Rhabditida</taxon>
        <taxon>Rhabditina</taxon>
        <taxon>Rhabditomorpha</taxon>
        <taxon>Strongyloidea</taxon>
        <taxon>Heligmosomidae</taxon>
        <taxon>Heligmosomoides</taxon>
    </lineage>
</organism>
<reference evidence="1 2" key="1">
    <citation type="submission" date="2018-11" db="EMBL/GenBank/DDBJ databases">
        <authorList>
            <consortium name="Pathogen Informatics"/>
        </authorList>
    </citation>
    <scope>NUCLEOTIDE SEQUENCE [LARGE SCALE GENOMIC DNA]</scope>
</reference>
<evidence type="ECO:0000313" key="1">
    <source>
        <dbReference type="EMBL" id="VDO25060.1"/>
    </source>
</evidence>
<dbReference type="WBParaSite" id="HPBE_0000241101-mRNA-1">
    <property type="protein sequence ID" value="HPBE_0000241101-mRNA-1"/>
    <property type="gene ID" value="HPBE_0000241101"/>
</dbReference>
<dbReference type="AlphaFoldDB" id="A0A183F8B9"/>
<evidence type="ECO:0000313" key="3">
    <source>
        <dbReference type="WBParaSite" id="HPBE_0000241101-mRNA-1"/>
    </source>
</evidence>
<dbReference type="OrthoDB" id="5823806at2759"/>
<keyword evidence="2" id="KW-1185">Reference proteome</keyword>
<accession>A0A3P7TRJ4</accession>
<reference evidence="3" key="2">
    <citation type="submission" date="2019-09" db="UniProtKB">
        <authorList>
            <consortium name="WormBaseParasite"/>
        </authorList>
    </citation>
    <scope>IDENTIFICATION</scope>
</reference>
<protein>
    <submittedName>
        <fullName evidence="3">PHTB1_N domain-containing protein</fullName>
    </submittedName>
</protein>
<dbReference type="EMBL" id="UZAH01003578">
    <property type="protein sequence ID" value="VDO25060.1"/>
    <property type="molecule type" value="Genomic_DNA"/>
</dbReference>
<proteinExistence type="predicted"/>
<accession>A0A183F8B9</accession>